<dbReference type="CDD" id="cd17649">
    <property type="entry name" value="A_NRPS_PvdJ-like"/>
    <property type="match status" value="2"/>
</dbReference>
<dbReference type="CDD" id="cd19534">
    <property type="entry name" value="E_NRPS"/>
    <property type="match status" value="2"/>
</dbReference>
<feature type="domain" description="Carrier" evidence="4">
    <location>
        <begin position="2675"/>
        <end position="2752"/>
    </location>
</feature>
<dbReference type="InterPro" id="IPR010071">
    <property type="entry name" value="AA_adenyl_dom"/>
</dbReference>
<dbReference type="Gene3D" id="3.30.300.30">
    <property type="match status" value="2"/>
</dbReference>
<dbReference type="Pfam" id="PF00550">
    <property type="entry name" value="PP-binding"/>
    <property type="match status" value="2"/>
</dbReference>
<dbReference type="SMART" id="SM00823">
    <property type="entry name" value="PKS_PP"/>
    <property type="match status" value="2"/>
</dbReference>
<dbReference type="PROSITE" id="PS00012">
    <property type="entry name" value="PHOSPHOPANTETHEINE"/>
    <property type="match status" value="2"/>
</dbReference>
<keyword evidence="6" id="KW-1185">Reference proteome</keyword>
<gene>
    <name evidence="5" type="ORF">M5G11_00400</name>
</gene>
<dbReference type="NCBIfam" id="NF003417">
    <property type="entry name" value="PRK04813.1"/>
    <property type="match status" value="2"/>
</dbReference>
<dbReference type="Pfam" id="PF00668">
    <property type="entry name" value="Condensation"/>
    <property type="match status" value="4"/>
</dbReference>
<comment type="caution">
    <text evidence="5">The sequence shown here is derived from an EMBL/GenBank/DDBJ whole genome shotgun (WGS) entry which is preliminary data.</text>
</comment>
<dbReference type="Gene3D" id="2.30.38.10">
    <property type="entry name" value="Luciferase, Domain 3"/>
    <property type="match status" value="2"/>
</dbReference>
<protein>
    <submittedName>
        <fullName evidence="5">Amino acid adenylation domain-containing protein</fullName>
    </submittedName>
</protein>
<dbReference type="CDD" id="cd19543">
    <property type="entry name" value="DCL_NRPS"/>
    <property type="match status" value="2"/>
</dbReference>
<name>A0ABT5NKF1_9PSED</name>
<dbReference type="Gene3D" id="1.10.1200.10">
    <property type="entry name" value="ACP-like"/>
    <property type="match status" value="2"/>
</dbReference>
<dbReference type="InterPro" id="IPR023213">
    <property type="entry name" value="CAT-like_dom_sf"/>
</dbReference>
<dbReference type="InterPro" id="IPR045851">
    <property type="entry name" value="AMP-bd_C_sf"/>
</dbReference>
<dbReference type="EMBL" id="JAMDGY010000003">
    <property type="protein sequence ID" value="MDD0988996.1"/>
    <property type="molecule type" value="Genomic_DNA"/>
</dbReference>
<dbReference type="PROSITE" id="PS00455">
    <property type="entry name" value="AMP_BINDING"/>
    <property type="match status" value="2"/>
</dbReference>
<dbReference type="SUPFAM" id="SSF47336">
    <property type="entry name" value="ACP-like"/>
    <property type="match status" value="2"/>
</dbReference>
<dbReference type="NCBIfam" id="TIGR01733">
    <property type="entry name" value="AA-adenyl-dom"/>
    <property type="match status" value="2"/>
</dbReference>
<sequence>RLSFSEQADGWQAQFRSPAELQAFWQEQPLLWQTSLADSSELPRLGDEAQRSLDLQQASLIRAVLVQLADGSQRLLLVIHHLAVDGVSWRILLEDLQRAYRQLDAGQALALPAKTSSVKAWAEQLQTYARSEALQEELGYWQAQLHGVSAALPDARPGANLQKRHAHSVYTQLDAGLTRALLQEAPAAYRTQVNDLLLTALARVIARWTGEESVLVQLEGHGREELFDSIDLIRSVGWFTSLFPARLTPQAQFDASIKQIKEQLRAIPNKGMGFAALRYLGDDASRATLKALPVPRITFNYLGQFDGSFEEADGSLFLPSGEGTGAEQDAEAPLGNWLTLNGRVYGGELSLGWTFSREQFDVATIQALADDYSRELHALVEHCLAPQHQGVTPSDFALARLTQAQLDNLPVAAEQIEDIYPLSPMQQGMLFHTLYEQSGGDYLNQMRLDVEGLDPERFRAAWQAALDEQEILRSGFVWEGDLAQPVQVVHKHLSVPFTLHDWRGRADLDAALSALAGAELARGFDLAAAPLLRLVLVQTADNRHHLIHTHHHILMDGWSQSQLMGEVLQRYNGTPLPARQGRYRDYIAWLQRQDAKVGEIFWKQQLAGLQEPTRLVQAVANLMPRGTQEKGHGEWAHALDAAQTRRLGEFARQQKITVNTLVQAAWLLLLQRYTGQDCVAFGATVAGRPTELKGVEQQVGLFINTLPVVAAPLPQQTVGQWLQVVQAQNLALREFEHTPLFDIQRWAGLGAEALFDAILVFENYPVADALQQQAPQGLSFSGIGNHEQTNYPLTLSVNLGQTLSLHYSYARMNFSAPIIERLGAHLHTLLLGMLDDPQQYLSELNWLSADESRQLLQEWSQAPLDCPSEQRVHQLFELQAARQPDAPALLFADQQLSYRQLNEQANRLARHLVALGVGPEVLVGIAAERGLDMIVGLLAVLKAGGGYVPLDPKYPQDRLLCMIEDSGVALLLSHSHLLPELAVPEGLPVLCLDQPRAWLDLGCDDLPNRAQADNLAYVMFTSGSTGRPKGVGISQLSLTRHAFVTLDFFDLKADDRALQFSTFNFDGFVEQLYPALICGASVVLRGSEIWDSETFYRELIDKRISVVDLTTAYWNMLAKDFAAHGPRDYGVLRQVHSGGEAMPVEGLSAWQQAGLAQVRLLNTYGPTEATVTVTTLDCGDYVNGIRPLPLTMPIGSVLPGRSIYLLDDNGQPAPAGVVGELVIGGDMLARGYFGRPGLTAERFLPDPFGTPGSRLYRTGDLSRYQADGVIDYVGRIDHQVKIRGFRIELGEIEARLVEHDQVHEAVVLAQKASSGHHLVGYLVPLEAGLHAASAEQQAALRDSVKAYLKATLPDYMVPTYLILLERLPLSPNGKLDRKSLPAADASQMQQAYVAPNSALEHSLAVIWQDVLRLEQVGMTDNFFELGGDSIVSIQVVSRARQAGIVFTPKDLFEQQTIGALAQVIGVNEAVQPDALQTAEAALAALKAQVGFWQQQWQPAVDALEETALEPAHLSRREQLSATQTWQLLELAPAAYRTQTPDLLVIALTRALARLCGQPTVRLALQSPSGAYVLRLAVEADVACSIRQIKESLRGVPQHGAGYAALSQLDDPRVQAFANLAWPALAFSFETQADSTQHKGLHLQTSISDGQMQLDWSLSGRYDAATLAGLVDAWHCELDGLLQHCLDPHNQGVTPSDFPLAKLSQADLDRLPVAAVDIEDIYPLSPMQEGMLFHSVSDDETELYINQSSLTIDGLDVPRLRAAWAFVTERHAIQRSSFHWQGGLAKPLQVVHRQVELDISEVDWRGTPVDAQRIAELDRSERLRGFDLCAAPLQRVLLVRLSDEQYQMIWTSHHILMDGWSSSRLFGEVLQHYGTGEVSGQSGRYRDFIEWLVNQDRDDLERFWKARLQPLEEPTLLSQAVHPRHVQDLPGHQALYSYWDEVQTTRLQQHCRRLRITLNTLVQGAWLLVLQRYTGQRTVTFGATVAGRPESLPGADSMLGLFINTLPVIQTLQPSQPLVQWLRALQAYNLEIRDYSHAPLADVQRWSGVSGQGLFDSIIVFENYPIDERLNEEVETGLSFGPSANHGVTNFPMDLAVNLSEKLCIEYMYLRNSFSPAAVEAIRGCMEQTLSAMLDAPAELPLGNLHRLSDEQQQAFQDWSSTPAAVHETLDLPQLIARHARSQPEAIAVRCANEVLDYQTLERRANQLAHALIERGAGPEVVIGVAMERSVDLLVAFLAVHKSGAAYVPLDIDYPPERLAYMIEDSAMSLLLTQHTLRERLGLSAELPVLEIDRFDSQDYPLHAPASRLLEHSLAYLIYTSGSTGRPKGVAVTHGPLTAHCQAIARLYEMDNQTRELHFMSFAFDGAHERWLSTLYAGGTLVVRDNELWTPEQTCAALHRHGITIACFPPAYLKQLAEFVQASAEPAPPVRIYCFGGDAVPEQTYEQVKAALKPVYFTNGYGPTETVVTPMLWKAPLAERCGAAYAPIGRAVGERSLYVLDDNLQPLPPGFAGELYIGGYGVARGYHRRPDISAERFVPDPFGGSGGRLYRTGDLVRLREDGVIDYVGRIDHQVKVRGFRIELGEVEASLRQQDGVSDALVIARESPSGKQLIGYVVTAGGLELGQGLKAALRTNLPEYMVPAQIVCLARFPVTPNGKLDRKALPEPQFDAAAYVAPTNERQRWLAEIWEQVLQVEQVGITDNFFELGGDSILSLQVISRVRNHPTLQMDLKLRDLMRYQSIEALFEQGAGNVRSEVEDLSQLASEGLFNLIPIQEWFFAQPMSEPHHFNQALMLRSRQPIDGLALEQALLHIVRHHDALRLRFREQNGRWYQYYETLEGICECIWHRQVTDEKALNALVNSAQRSLNLIDGPVFRVVNAQLDNGESRLMIAIHHLVIDGVSWRILLQDLQTAYEACSQGLEPQLPIRTSSFRAWAEGLKGHVDTLAERELAYWLEQLEQPSKELPCDNPRGKNQVRFEASAQLKLSEQDTTRLLKQVPAVYQTQINDVLLTALSRVLCRWSEASSVLVQFEGHGREDLFEALDLSRTLGWFTSMFPLRLQPGLGEDFGASIQAIQGQLAAVPDKGLGYGVLRYMSGAQTAERFRHLPEARVTFNYLGQFDQSFDEQALLVPADESPGACYSPQAQLGNWLEITGQVFDGQLSLRCFYSTRRYRAATVETLMNAFQAELLALIGHCLEQAVAV</sequence>
<feature type="domain" description="Carrier" evidence="4">
    <location>
        <begin position="1394"/>
        <end position="1468"/>
    </location>
</feature>
<dbReference type="SUPFAM" id="SSF56801">
    <property type="entry name" value="Acetyl-CoA synthetase-like"/>
    <property type="match status" value="2"/>
</dbReference>
<evidence type="ECO:0000256" key="1">
    <source>
        <dbReference type="ARBA" id="ARBA00001957"/>
    </source>
</evidence>
<dbReference type="InterPro" id="IPR025110">
    <property type="entry name" value="AMP-bd_C"/>
</dbReference>
<reference evidence="5 6" key="1">
    <citation type="submission" date="2022-05" db="EMBL/GenBank/DDBJ databases">
        <title>Novel Pseudomonas spp. Isolated from a Rainbow Trout Aquaculture Facility.</title>
        <authorList>
            <person name="Testerman T."/>
            <person name="Graf J."/>
        </authorList>
    </citation>
    <scope>NUCLEOTIDE SEQUENCE [LARGE SCALE GENOMIC DNA]</scope>
    <source>
        <strain evidence="5 6">ID681</strain>
    </source>
</reference>
<dbReference type="InterPro" id="IPR010060">
    <property type="entry name" value="NRPS_synth"/>
</dbReference>
<dbReference type="Pfam" id="PF13193">
    <property type="entry name" value="AMP-binding_C"/>
    <property type="match status" value="2"/>
</dbReference>
<keyword evidence="2" id="KW-0596">Phosphopantetheine</keyword>
<dbReference type="InterPro" id="IPR001242">
    <property type="entry name" value="Condensation_dom"/>
</dbReference>
<evidence type="ECO:0000256" key="3">
    <source>
        <dbReference type="ARBA" id="ARBA00022553"/>
    </source>
</evidence>
<accession>A0ABT5NKF1</accession>
<dbReference type="Pfam" id="PF00501">
    <property type="entry name" value="AMP-binding"/>
    <property type="match status" value="2"/>
</dbReference>
<dbReference type="InterPro" id="IPR036736">
    <property type="entry name" value="ACP-like_sf"/>
</dbReference>
<organism evidence="5 6">
    <name type="scientific">Pseudomonas fontis</name>
    <dbReference type="NCBI Taxonomy" id="2942633"/>
    <lineage>
        <taxon>Bacteria</taxon>
        <taxon>Pseudomonadati</taxon>
        <taxon>Pseudomonadota</taxon>
        <taxon>Gammaproteobacteria</taxon>
        <taxon>Pseudomonadales</taxon>
        <taxon>Pseudomonadaceae</taxon>
        <taxon>Pseudomonas</taxon>
    </lineage>
</organism>
<dbReference type="InterPro" id="IPR000873">
    <property type="entry name" value="AMP-dep_synth/lig_dom"/>
</dbReference>
<dbReference type="Gene3D" id="3.30.559.30">
    <property type="entry name" value="Nonribosomal peptide synthetase, condensation domain"/>
    <property type="match status" value="6"/>
</dbReference>
<dbReference type="NCBIfam" id="TIGR01720">
    <property type="entry name" value="NRPS-para261"/>
    <property type="match status" value="2"/>
</dbReference>
<dbReference type="InterPro" id="IPR020806">
    <property type="entry name" value="PKS_PP-bd"/>
</dbReference>
<dbReference type="Proteomes" id="UP001148203">
    <property type="component" value="Unassembled WGS sequence"/>
</dbReference>
<evidence type="ECO:0000313" key="6">
    <source>
        <dbReference type="Proteomes" id="UP001148203"/>
    </source>
</evidence>
<dbReference type="Gene3D" id="3.30.559.10">
    <property type="entry name" value="Chloramphenicol acetyltransferase-like domain"/>
    <property type="match status" value="4"/>
</dbReference>
<keyword evidence="3" id="KW-0597">Phosphoprotein</keyword>
<dbReference type="PANTHER" id="PTHR45398">
    <property type="match status" value="1"/>
</dbReference>
<dbReference type="Gene3D" id="3.40.50.980">
    <property type="match status" value="4"/>
</dbReference>
<dbReference type="InterPro" id="IPR009081">
    <property type="entry name" value="PP-bd_ACP"/>
</dbReference>
<evidence type="ECO:0000313" key="5">
    <source>
        <dbReference type="EMBL" id="MDD0988996.1"/>
    </source>
</evidence>
<dbReference type="SUPFAM" id="SSF52777">
    <property type="entry name" value="CoA-dependent acyltransferases"/>
    <property type="match status" value="9"/>
</dbReference>
<dbReference type="InterPro" id="IPR020845">
    <property type="entry name" value="AMP-binding_CS"/>
</dbReference>
<dbReference type="PROSITE" id="PS50075">
    <property type="entry name" value="CARRIER"/>
    <property type="match status" value="2"/>
</dbReference>
<feature type="non-terminal residue" evidence="5">
    <location>
        <position position="1"/>
    </location>
</feature>
<evidence type="ECO:0000259" key="4">
    <source>
        <dbReference type="PROSITE" id="PS50075"/>
    </source>
</evidence>
<proteinExistence type="predicted"/>
<dbReference type="RefSeq" id="WP_273913902.1">
    <property type="nucleotide sequence ID" value="NZ_JAMDGX010000115.1"/>
</dbReference>
<comment type="cofactor">
    <cofactor evidence="1">
        <name>pantetheine 4'-phosphate</name>
        <dbReference type="ChEBI" id="CHEBI:47942"/>
    </cofactor>
</comment>
<dbReference type="PANTHER" id="PTHR45398:SF1">
    <property type="entry name" value="ENZYME, PUTATIVE (JCVI)-RELATED"/>
    <property type="match status" value="1"/>
</dbReference>
<dbReference type="InterPro" id="IPR006162">
    <property type="entry name" value="Ppantetheine_attach_site"/>
</dbReference>
<evidence type="ECO:0000256" key="2">
    <source>
        <dbReference type="ARBA" id="ARBA00022450"/>
    </source>
</evidence>